<keyword evidence="8 17" id="KW-0032">Aminotransferase</keyword>
<dbReference type="InterPro" id="IPR001917">
    <property type="entry name" value="Aminotrans_II_pyridoxalP_BS"/>
</dbReference>
<comment type="pathway">
    <text evidence="3 17">Amino-acid biosynthesis; L-histidine biosynthesis; L-histidine from 5-phospho-alpha-D-ribose 1-diphosphate: step 7/9.</text>
</comment>
<evidence type="ECO:0000256" key="17">
    <source>
        <dbReference type="HAMAP-Rule" id="MF_01023"/>
    </source>
</evidence>
<comment type="cofactor">
    <cofactor evidence="1 17">
        <name>pyridoxal 5'-phosphate</name>
        <dbReference type="ChEBI" id="CHEBI:597326"/>
    </cofactor>
</comment>
<evidence type="ECO:0000256" key="6">
    <source>
        <dbReference type="ARBA" id="ARBA00007970"/>
    </source>
</evidence>
<comment type="catalytic activity">
    <reaction evidence="15">
        <text>L-histidinol phosphate + H2O = L-histidinol + phosphate</text>
        <dbReference type="Rhea" id="RHEA:14465"/>
        <dbReference type="ChEBI" id="CHEBI:15377"/>
        <dbReference type="ChEBI" id="CHEBI:43474"/>
        <dbReference type="ChEBI" id="CHEBI:57699"/>
        <dbReference type="ChEBI" id="CHEBI:57980"/>
        <dbReference type="EC" id="3.1.3.15"/>
    </reaction>
</comment>
<dbReference type="Pfam" id="PF00155">
    <property type="entry name" value="Aminotran_1_2"/>
    <property type="match status" value="1"/>
</dbReference>
<comment type="catalytic activity">
    <reaction evidence="14 17">
        <text>L-histidinol phosphate + 2-oxoglutarate = 3-(imidazol-4-yl)-2-oxopropyl phosphate + L-glutamate</text>
        <dbReference type="Rhea" id="RHEA:23744"/>
        <dbReference type="ChEBI" id="CHEBI:16810"/>
        <dbReference type="ChEBI" id="CHEBI:29985"/>
        <dbReference type="ChEBI" id="CHEBI:57766"/>
        <dbReference type="ChEBI" id="CHEBI:57980"/>
        <dbReference type="EC" id="2.6.1.9"/>
    </reaction>
</comment>
<comment type="catalytic activity">
    <reaction evidence="16 18">
        <text>D-erythro-1-(imidazol-4-yl)glycerol 3-phosphate = 3-(imidazol-4-yl)-2-oxopropyl phosphate + H2O</text>
        <dbReference type="Rhea" id="RHEA:11040"/>
        <dbReference type="ChEBI" id="CHEBI:15377"/>
        <dbReference type="ChEBI" id="CHEBI:57766"/>
        <dbReference type="ChEBI" id="CHEBI:58278"/>
        <dbReference type="EC" id="4.2.1.19"/>
    </reaction>
</comment>
<keyword evidence="11 17" id="KW-0663">Pyridoxal phosphate</keyword>
<dbReference type="InterPro" id="IPR015421">
    <property type="entry name" value="PyrdxlP-dep_Trfase_major"/>
</dbReference>
<dbReference type="GO" id="GO:0000105">
    <property type="term" value="P:L-histidine biosynthetic process"/>
    <property type="evidence" value="ECO:0007669"/>
    <property type="project" value="UniProtKB-UniRule"/>
</dbReference>
<dbReference type="PROSITE" id="PS00955">
    <property type="entry name" value="IGP_DEHYDRATASE_2"/>
    <property type="match status" value="1"/>
</dbReference>
<reference evidence="20" key="1">
    <citation type="submission" date="2020-10" db="EMBL/GenBank/DDBJ databases">
        <authorList>
            <person name="Gilroy R."/>
        </authorList>
    </citation>
    <scope>NUCLEOTIDE SEQUENCE</scope>
    <source>
        <strain evidence="20">B1-20833</strain>
    </source>
</reference>
<dbReference type="InterPro" id="IPR015424">
    <property type="entry name" value="PyrdxlP-dep_Trfase"/>
</dbReference>
<dbReference type="Pfam" id="PF00475">
    <property type="entry name" value="IGPD"/>
    <property type="match status" value="1"/>
</dbReference>
<keyword evidence="13 16" id="KW-0456">Lyase</keyword>
<dbReference type="NCBIfam" id="TIGR01141">
    <property type="entry name" value="hisC"/>
    <property type="match status" value="1"/>
</dbReference>
<gene>
    <name evidence="17 20" type="primary">hisC</name>
    <name evidence="16" type="synonym">hisB</name>
    <name evidence="20" type="ORF">IAC06_04665</name>
</gene>
<dbReference type="PROSITE" id="PS00599">
    <property type="entry name" value="AA_TRANSFER_CLASS_2"/>
    <property type="match status" value="1"/>
</dbReference>
<keyword evidence="10 17" id="KW-0808">Transferase</keyword>
<comment type="caution">
    <text evidence="20">The sequence shown here is derived from an EMBL/GenBank/DDBJ whole genome shotgun (WGS) entry which is preliminary data.</text>
</comment>
<dbReference type="InterPro" id="IPR015422">
    <property type="entry name" value="PyrdxlP-dep_Trfase_small"/>
</dbReference>
<dbReference type="Gene3D" id="3.90.1150.10">
    <property type="entry name" value="Aspartate Aminotransferase, domain 1"/>
    <property type="match status" value="1"/>
</dbReference>
<evidence type="ECO:0000259" key="19">
    <source>
        <dbReference type="Pfam" id="PF00155"/>
    </source>
</evidence>
<sequence>MNTKDIERLVRSEILAMTPYSTARDECEGSPEIFLDANENPYDNGFNRYPDPHQKALKRQIAKVKGIGEDRIFIGNGSDEAIDIIYRIFCRPGTDNAVSISPTYGMYSVAAAINGTEFRKVPLMQDFSLDETALLAATDENTKLIFICSPNNPTGNSFPKEQLTGIAGTFNGIVVVDEAYIDFSVHDSLTGVLDRYPNLVILQTFSKAWGMAGLRVGMAFASPYIIRLMSNVKYPYNINGLTQEIVIGRLGQGRPDTAVTVRERERISSAISAYPGIIYVYPSDANFILVKCSDAEGLYSKLIRNRIIVRDRSRVPGCDGCLRISVGTPEENTRLICAVDEWSSRLSSSRPGALSSGTGIPVSVNVNTLDTEDEAGLPAEKRAGDPARKAAIFRTTSETAITAIIDLDGKGPSFISTGIGFFDHMLDQIVHHGGISMLIYARGDLNVDEHHTIEDVAITLGKAVSDALGSKAGIGRYGFVLPMDESEASVLLDLGGRIDFRWDAGFAREKIGDMPTEMFSHFFKSFAESARCNLHISARGENEHHKIEGIFKAFARALKMAIARDGSSSLPSSKGIL</sequence>
<evidence type="ECO:0000256" key="7">
    <source>
        <dbReference type="ARBA" id="ARBA00011738"/>
    </source>
</evidence>
<dbReference type="HAMAP" id="MF_01023">
    <property type="entry name" value="HisC_aminotrans_2"/>
    <property type="match status" value="1"/>
</dbReference>
<dbReference type="AlphaFoldDB" id="A0A9D9HI31"/>
<dbReference type="InterPro" id="IPR038494">
    <property type="entry name" value="IGPD_sf"/>
</dbReference>
<dbReference type="SUPFAM" id="SSF53383">
    <property type="entry name" value="PLP-dependent transferases"/>
    <property type="match status" value="1"/>
</dbReference>
<comment type="subunit">
    <text evidence="7 17">Homodimer.</text>
</comment>
<evidence type="ECO:0000256" key="1">
    <source>
        <dbReference type="ARBA" id="ARBA00001933"/>
    </source>
</evidence>
<comment type="pathway">
    <text evidence="5">Lipid metabolism.</text>
</comment>
<comment type="similarity">
    <text evidence="6 17">Belongs to the class-II pyridoxal-phosphate-dependent aminotransferase family. Histidinol-phosphate aminotransferase subfamily.</text>
</comment>
<dbReference type="EC" id="2.6.1.9" evidence="17"/>
<feature type="modified residue" description="N6-(pyridoxal phosphate)lysine" evidence="17">
    <location>
        <position position="207"/>
    </location>
</feature>
<evidence type="ECO:0000256" key="13">
    <source>
        <dbReference type="ARBA" id="ARBA00023239"/>
    </source>
</evidence>
<dbReference type="Gene3D" id="3.30.230.40">
    <property type="entry name" value="Imidazole glycerol phosphate dehydratase, domain 1"/>
    <property type="match status" value="2"/>
</dbReference>
<evidence type="ECO:0000256" key="8">
    <source>
        <dbReference type="ARBA" id="ARBA00022576"/>
    </source>
</evidence>
<proteinExistence type="inferred from homology"/>
<dbReference type="InterPro" id="IPR004839">
    <property type="entry name" value="Aminotransferase_I/II_large"/>
</dbReference>
<evidence type="ECO:0000313" key="21">
    <source>
        <dbReference type="Proteomes" id="UP000823661"/>
    </source>
</evidence>
<name>A0A9D9HI31_9BACT</name>
<keyword evidence="9 16" id="KW-0028">Amino-acid biosynthesis</keyword>
<dbReference type="FunFam" id="3.30.230.40:FF:000001">
    <property type="entry name" value="Imidazoleglycerol-phosphate dehydratase HisB"/>
    <property type="match status" value="1"/>
</dbReference>
<evidence type="ECO:0000256" key="18">
    <source>
        <dbReference type="RuleBase" id="RU000599"/>
    </source>
</evidence>
<dbReference type="PANTHER" id="PTHR42885">
    <property type="entry name" value="HISTIDINOL-PHOSPHATE AMINOTRANSFERASE-RELATED"/>
    <property type="match status" value="1"/>
</dbReference>
<evidence type="ECO:0000256" key="2">
    <source>
        <dbReference type="ARBA" id="ARBA00001946"/>
    </source>
</evidence>
<dbReference type="PANTHER" id="PTHR42885:SF2">
    <property type="entry name" value="HISTIDINOL-PHOSPHATE AMINOTRANSFERASE"/>
    <property type="match status" value="1"/>
</dbReference>
<dbReference type="InterPro" id="IPR005861">
    <property type="entry name" value="HisP_aminotrans"/>
</dbReference>
<evidence type="ECO:0000256" key="15">
    <source>
        <dbReference type="ARBA" id="ARBA00049158"/>
    </source>
</evidence>
<keyword evidence="16" id="KW-0963">Cytoplasm</keyword>
<dbReference type="InterPro" id="IPR020565">
    <property type="entry name" value="ImidazoleglycerP_deHydtase_CS"/>
</dbReference>
<feature type="domain" description="Aminotransferase class I/classII large" evidence="19">
    <location>
        <begin position="43"/>
        <end position="336"/>
    </location>
</feature>
<evidence type="ECO:0000256" key="10">
    <source>
        <dbReference type="ARBA" id="ARBA00022679"/>
    </source>
</evidence>
<reference evidence="20" key="2">
    <citation type="journal article" date="2021" name="PeerJ">
        <title>Extensive microbial diversity within the chicken gut microbiome revealed by metagenomics and culture.</title>
        <authorList>
            <person name="Gilroy R."/>
            <person name="Ravi A."/>
            <person name="Getino M."/>
            <person name="Pursley I."/>
            <person name="Horton D.L."/>
            <person name="Alikhan N.F."/>
            <person name="Baker D."/>
            <person name="Gharbi K."/>
            <person name="Hall N."/>
            <person name="Watson M."/>
            <person name="Adriaenssens E.M."/>
            <person name="Foster-Nyarko E."/>
            <person name="Jarju S."/>
            <person name="Secka A."/>
            <person name="Antonio M."/>
            <person name="Oren A."/>
            <person name="Chaudhuri R.R."/>
            <person name="La Ragione R."/>
            <person name="Hildebrand F."/>
            <person name="Pallen M.J."/>
        </authorList>
    </citation>
    <scope>NUCLEOTIDE SEQUENCE</scope>
    <source>
        <strain evidence="20">B1-20833</strain>
    </source>
</reference>
<dbReference type="NCBIfam" id="NF002111">
    <property type="entry name" value="PRK00951.2-1"/>
    <property type="match status" value="1"/>
</dbReference>
<comment type="pathway">
    <text evidence="4 16 18">Amino-acid biosynthesis; L-histidine biosynthesis; L-histidine from 5-phospho-alpha-D-ribose 1-diphosphate: step 6/9.</text>
</comment>
<dbReference type="EC" id="4.2.1.19" evidence="16"/>
<comment type="subcellular location">
    <subcellularLocation>
        <location evidence="16 18">Cytoplasm</location>
    </subcellularLocation>
</comment>
<dbReference type="EMBL" id="JADIMI010000044">
    <property type="protein sequence ID" value="MBO8452159.1"/>
    <property type="molecule type" value="Genomic_DNA"/>
</dbReference>
<evidence type="ECO:0000256" key="12">
    <source>
        <dbReference type="ARBA" id="ARBA00023102"/>
    </source>
</evidence>
<dbReference type="PROSITE" id="PS00954">
    <property type="entry name" value="IGP_DEHYDRATASE_1"/>
    <property type="match status" value="1"/>
</dbReference>
<dbReference type="FunFam" id="3.30.230.40:FF:000003">
    <property type="entry name" value="Imidazoleglycerol-phosphate dehydratase HisB"/>
    <property type="match status" value="1"/>
</dbReference>
<dbReference type="Gene3D" id="3.40.640.10">
    <property type="entry name" value="Type I PLP-dependent aspartate aminotransferase-like (Major domain)"/>
    <property type="match status" value="1"/>
</dbReference>
<dbReference type="GO" id="GO:0004401">
    <property type="term" value="F:histidinol-phosphatase activity"/>
    <property type="evidence" value="ECO:0007669"/>
    <property type="project" value="UniProtKB-EC"/>
</dbReference>
<dbReference type="GO" id="GO:0030170">
    <property type="term" value="F:pyridoxal phosphate binding"/>
    <property type="evidence" value="ECO:0007669"/>
    <property type="project" value="InterPro"/>
</dbReference>
<dbReference type="HAMAP" id="MF_00076">
    <property type="entry name" value="HisB"/>
    <property type="match status" value="1"/>
</dbReference>
<evidence type="ECO:0000256" key="14">
    <source>
        <dbReference type="ARBA" id="ARBA00047481"/>
    </source>
</evidence>
<protein>
    <recommendedName>
        <fullName evidence="16 17">Multifunctional fusion protein</fullName>
    </recommendedName>
    <domain>
        <recommendedName>
            <fullName evidence="16">Imidazoleglycerol-phosphate dehydratase</fullName>
            <shortName evidence="16">IGPD</shortName>
            <ecNumber evidence="16">4.2.1.19</ecNumber>
        </recommendedName>
    </domain>
    <domain>
        <recommendedName>
            <fullName evidence="17">Histidinol-phosphate aminotransferase</fullName>
            <ecNumber evidence="17">2.6.1.9</ecNumber>
        </recommendedName>
        <alternativeName>
            <fullName evidence="17">Imidazole acetol-phosphate transaminase</fullName>
        </alternativeName>
    </domain>
</protein>
<dbReference type="CDD" id="cd00609">
    <property type="entry name" value="AAT_like"/>
    <property type="match status" value="1"/>
</dbReference>
<evidence type="ECO:0000313" key="20">
    <source>
        <dbReference type="EMBL" id="MBO8452159.1"/>
    </source>
</evidence>
<evidence type="ECO:0000256" key="3">
    <source>
        <dbReference type="ARBA" id="ARBA00005011"/>
    </source>
</evidence>
<dbReference type="GO" id="GO:0005737">
    <property type="term" value="C:cytoplasm"/>
    <property type="evidence" value="ECO:0007669"/>
    <property type="project" value="UniProtKB-SubCell"/>
</dbReference>
<evidence type="ECO:0000256" key="4">
    <source>
        <dbReference type="ARBA" id="ARBA00005047"/>
    </source>
</evidence>
<evidence type="ECO:0000256" key="16">
    <source>
        <dbReference type="HAMAP-Rule" id="MF_00076"/>
    </source>
</evidence>
<dbReference type="Proteomes" id="UP000823661">
    <property type="component" value="Unassembled WGS sequence"/>
</dbReference>
<evidence type="ECO:0000256" key="9">
    <source>
        <dbReference type="ARBA" id="ARBA00022605"/>
    </source>
</evidence>
<evidence type="ECO:0000256" key="5">
    <source>
        <dbReference type="ARBA" id="ARBA00005189"/>
    </source>
</evidence>
<keyword evidence="12 16" id="KW-0368">Histidine biosynthesis</keyword>
<comment type="similarity">
    <text evidence="16 18">Belongs to the imidazoleglycerol-phosphate dehydratase family.</text>
</comment>
<evidence type="ECO:0000256" key="11">
    <source>
        <dbReference type="ARBA" id="ARBA00022898"/>
    </source>
</evidence>
<comment type="cofactor">
    <cofactor evidence="2">
        <name>Mg(2+)</name>
        <dbReference type="ChEBI" id="CHEBI:18420"/>
    </cofactor>
</comment>
<accession>A0A9D9HI31</accession>
<dbReference type="GO" id="GO:0004424">
    <property type="term" value="F:imidazoleglycerol-phosphate dehydratase activity"/>
    <property type="evidence" value="ECO:0007669"/>
    <property type="project" value="UniProtKB-UniRule"/>
</dbReference>
<dbReference type="InterPro" id="IPR020568">
    <property type="entry name" value="Ribosomal_Su5_D2-typ_SF"/>
</dbReference>
<dbReference type="SUPFAM" id="SSF54211">
    <property type="entry name" value="Ribosomal protein S5 domain 2-like"/>
    <property type="match status" value="2"/>
</dbReference>
<dbReference type="GO" id="GO:0004400">
    <property type="term" value="F:histidinol-phosphate transaminase activity"/>
    <property type="evidence" value="ECO:0007669"/>
    <property type="project" value="UniProtKB-UniRule"/>
</dbReference>
<dbReference type="CDD" id="cd07914">
    <property type="entry name" value="IGPD"/>
    <property type="match status" value="1"/>
</dbReference>
<dbReference type="InterPro" id="IPR000807">
    <property type="entry name" value="ImidazoleglycerolP_deHydtase"/>
</dbReference>
<organism evidence="20 21">
    <name type="scientific">Candidatus Cryptobacteroides intestinavium</name>
    <dbReference type="NCBI Taxonomy" id="2840766"/>
    <lineage>
        <taxon>Bacteria</taxon>
        <taxon>Pseudomonadati</taxon>
        <taxon>Bacteroidota</taxon>
        <taxon>Bacteroidia</taxon>
        <taxon>Bacteroidales</taxon>
        <taxon>Candidatus Cryptobacteroides</taxon>
    </lineage>
</organism>